<dbReference type="SUPFAM" id="SSF49265">
    <property type="entry name" value="Fibronectin type III"/>
    <property type="match status" value="2"/>
</dbReference>
<dbReference type="GO" id="GO:0005886">
    <property type="term" value="C:plasma membrane"/>
    <property type="evidence" value="ECO:0007669"/>
    <property type="project" value="UniProtKB-ARBA"/>
</dbReference>
<dbReference type="PANTHER" id="PTHR48423">
    <property type="entry name" value="INTERLEUKIN-27 RECEPTOR SUBUNIT ALPHA"/>
    <property type="match status" value="1"/>
</dbReference>
<comment type="subcellular location">
    <subcellularLocation>
        <location evidence="1">Membrane</location>
        <topology evidence="1">Single-pass type I membrane protein</topology>
    </subcellularLocation>
</comment>
<evidence type="ECO:0000259" key="10">
    <source>
        <dbReference type="PROSITE" id="PS50853"/>
    </source>
</evidence>
<feature type="domain" description="Fibronectin type-III" evidence="10">
    <location>
        <begin position="332"/>
        <end position="428"/>
    </location>
</feature>
<dbReference type="Pfam" id="PF25552">
    <property type="entry name" value="LIFR_D4"/>
    <property type="match status" value="1"/>
</dbReference>
<evidence type="ECO:0000256" key="8">
    <source>
        <dbReference type="ARBA" id="ARBA00023170"/>
    </source>
</evidence>
<dbReference type="InterPro" id="IPR003961">
    <property type="entry name" value="FN3_dom"/>
</dbReference>
<keyword evidence="8" id="KW-0675">Receptor</keyword>
<evidence type="ECO:0000256" key="9">
    <source>
        <dbReference type="ARBA" id="ARBA00023180"/>
    </source>
</evidence>
<dbReference type="Pfam" id="PF17971">
    <property type="entry name" value="LIFR_D2"/>
    <property type="match status" value="1"/>
</dbReference>
<keyword evidence="9" id="KW-0325">Glycoprotein</keyword>
<dbReference type="InterPro" id="IPR048497">
    <property type="entry name" value="LIF-R-like_Ig-like"/>
</dbReference>
<dbReference type="Pfam" id="PF21177">
    <property type="entry name" value="LIF-R_Ig-like"/>
    <property type="match status" value="1"/>
</dbReference>
<organism evidence="11">
    <name type="scientific">Stegastes partitus</name>
    <name type="common">bicolor damselfish</name>
    <dbReference type="NCBI Taxonomy" id="144197"/>
    <lineage>
        <taxon>Eukaryota</taxon>
        <taxon>Metazoa</taxon>
        <taxon>Chordata</taxon>
        <taxon>Craniata</taxon>
        <taxon>Vertebrata</taxon>
        <taxon>Euteleostomi</taxon>
        <taxon>Actinopterygii</taxon>
        <taxon>Neopterygii</taxon>
        <taxon>Teleostei</taxon>
        <taxon>Neoteleostei</taxon>
        <taxon>Acanthomorphata</taxon>
        <taxon>Ovalentaria</taxon>
        <taxon>Pomacentridae</taxon>
        <taxon>Stegastes</taxon>
    </lineage>
</organism>
<dbReference type="InterPro" id="IPR036116">
    <property type="entry name" value="FN3_sf"/>
</dbReference>
<dbReference type="Pfam" id="PF00041">
    <property type="entry name" value="fn3"/>
    <property type="match status" value="1"/>
</dbReference>
<reference evidence="11" key="1">
    <citation type="submission" date="2023-09" db="UniProtKB">
        <authorList>
            <consortium name="Ensembl"/>
        </authorList>
    </citation>
    <scope>IDENTIFICATION</scope>
</reference>
<keyword evidence="6" id="KW-1133">Transmembrane helix</keyword>
<dbReference type="PROSITE" id="PS50853">
    <property type="entry name" value="FN3"/>
    <property type="match status" value="1"/>
</dbReference>
<accession>A0A3B5BHK3</accession>
<keyword evidence="4" id="KW-0732">Signal</keyword>
<dbReference type="InterPro" id="IPR040817">
    <property type="entry name" value="LIFR_D2"/>
</dbReference>
<protein>
    <submittedName>
        <fullName evidence="11">Leukemia inhibitory factor receptor-like</fullName>
    </submittedName>
</protein>
<evidence type="ECO:0000256" key="2">
    <source>
        <dbReference type="ARBA" id="ARBA00008921"/>
    </source>
</evidence>
<sequence>MELFLTASFSIIQLIVERFFCSNSLKFQRLFIPSSALFSLYFKKDFDHELYNIPFLIKTSSFFSDILYCGPQNVALSTSDQTLLLTWEDKPSCLALKDINISDLVLTMFQDEIVVTHDQIGSTHSWNWTSYLALECAAHSVRLRSRYNNQTRNRSPKKWQVYPRDRVFEAGSTATFCCIVPAGESFNNTYLSDYNGLNKSITKISNQTYALTLNLNEASDRCIDVKCRTSRTTYGACVFVGYPPGDSDLQCETRDLKSVECHWTVGRDTQLSLGSPTRYKLQGRYKEITGSCSHLMPDEAGETNWTLTARNQLGEVRLHDRADLTTRVRMFAPEQVTASTVNSRNVSLEWRWTVDGYNQLSLTCEVRVSHGDTSSTFHLTNTLGLNAAVLTDLIPNWTYNVTVRCRTAQHWWKWGDWSKASEFHTKGDVPDALDVWISDVTSLQTLLANQSHGQITEYEVTWATNKTRVAPSERKLMFCLDTSKEHDITVTAWNVNGSSSPSAITTPSISPGMKLPELKHHSQGRILALTEIPWEAVQQAGDTSSDNGGFMLSWASSPEASCGYIVDWCPTLDCDAVEWIKVPANNTNATIFSNGLRYSLSIYACTEGAPVLLERREGYVRETKKLFESLKFEQQKTDVEISWAPIPLRRQTVFIRGYTLYYWNQDGDGVVFNVSTGSITVIIMASVDFHSDMSRIFVVDSFSCLLPSNSIKNKVYPPIPKPVLMDNWLTPAVSPEGS</sequence>
<dbReference type="PANTHER" id="PTHR48423:SF1">
    <property type="entry name" value="INTERLEUKIN-27 RECEPTOR SUBUNIT ALPHA"/>
    <property type="match status" value="1"/>
</dbReference>
<evidence type="ECO:0000256" key="3">
    <source>
        <dbReference type="ARBA" id="ARBA00022692"/>
    </source>
</evidence>
<dbReference type="GeneTree" id="ENSGT00940000165259"/>
<dbReference type="InterPro" id="IPR052672">
    <property type="entry name" value="Type1_Cytokine_Rcpt_Type2"/>
</dbReference>
<proteinExistence type="inferred from homology"/>
<dbReference type="InterPro" id="IPR013783">
    <property type="entry name" value="Ig-like_fold"/>
</dbReference>
<keyword evidence="3" id="KW-0812">Transmembrane</keyword>
<evidence type="ECO:0000313" key="11">
    <source>
        <dbReference type="Ensembl" id="ENSSPAP00000030519.1"/>
    </source>
</evidence>
<dbReference type="Gene3D" id="2.60.40.10">
    <property type="entry name" value="Immunoglobulins"/>
    <property type="match status" value="6"/>
</dbReference>
<evidence type="ECO:0000256" key="7">
    <source>
        <dbReference type="ARBA" id="ARBA00023136"/>
    </source>
</evidence>
<evidence type="ECO:0000256" key="4">
    <source>
        <dbReference type="ARBA" id="ARBA00022729"/>
    </source>
</evidence>
<dbReference type="AlphaFoldDB" id="A0A3B5BHK3"/>
<dbReference type="CDD" id="cd00063">
    <property type="entry name" value="FN3"/>
    <property type="match status" value="1"/>
</dbReference>
<evidence type="ECO:0000256" key="5">
    <source>
        <dbReference type="ARBA" id="ARBA00022737"/>
    </source>
</evidence>
<evidence type="ECO:0000256" key="6">
    <source>
        <dbReference type="ARBA" id="ARBA00022989"/>
    </source>
</evidence>
<dbReference type="Ensembl" id="ENSSPAT00000031014.1">
    <property type="protein sequence ID" value="ENSSPAP00000030519.1"/>
    <property type="gene ID" value="ENSSPAG00000022901.1"/>
</dbReference>
<comment type="similarity">
    <text evidence="2">Belongs to the type I cytokine receptor family. Type 2 subfamily.</text>
</comment>
<name>A0A3B5BHK3_9TELE</name>
<keyword evidence="5" id="KW-0677">Repeat</keyword>
<evidence type="ECO:0000256" key="1">
    <source>
        <dbReference type="ARBA" id="ARBA00004479"/>
    </source>
</evidence>
<keyword evidence="7" id="KW-0472">Membrane</keyword>